<dbReference type="GO" id="GO:0016987">
    <property type="term" value="F:sigma factor activity"/>
    <property type="evidence" value="ECO:0007669"/>
    <property type="project" value="UniProtKB-KW"/>
</dbReference>
<dbReference type="Gene3D" id="1.10.10.10">
    <property type="entry name" value="Winged helix-like DNA-binding domain superfamily/Winged helix DNA-binding domain"/>
    <property type="match status" value="1"/>
</dbReference>
<dbReference type="Pfam" id="PF08281">
    <property type="entry name" value="Sigma70_r4_2"/>
    <property type="match status" value="1"/>
</dbReference>
<keyword evidence="3" id="KW-0731">Sigma factor</keyword>
<evidence type="ECO:0000313" key="7">
    <source>
        <dbReference type="EMBL" id="NSL90644.1"/>
    </source>
</evidence>
<protein>
    <submittedName>
        <fullName evidence="7">RNA polymerase sigma-70 factor</fullName>
    </submittedName>
</protein>
<dbReference type="NCBIfam" id="TIGR02937">
    <property type="entry name" value="sigma70-ECF"/>
    <property type="match status" value="1"/>
</dbReference>
<dbReference type="SUPFAM" id="SSF88946">
    <property type="entry name" value="Sigma2 domain of RNA polymerase sigma factors"/>
    <property type="match status" value="1"/>
</dbReference>
<keyword evidence="8" id="KW-1185">Reference proteome</keyword>
<dbReference type="Gene3D" id="1.10.1740.10">
    <property type="match status" value="1"/>
</dbReference>
<evidence type="ECO:0000256" key="1">
    <source>
        <dbReference type="ARBA" id="ARBA00010641"/>
    </source>
</evidence>
<proteinExistence type="inferred from homology"/>
<organism evidence="7 8">
    <name type="scientific">Chitinophaga solisilvae</name>
    <dbReference type="NCBI Taxonomy" id="1233460"/>
    <lineage>
        <taxon>Bacteria</taxon>
        <taxon>Pseudomonadati</taxon>
        <taxon>Bacteroidota</taxon>
        <taxon>Chitinophagia</taxon>
        <taxon>Chitinophagales</taxon>
        <taxon>Chitinophagaceae</taxon>
        <taxon>Chitinophaga</taxon>
    </lineage>
</organism>
<dbReference type="InterPro" id="IPR036388">
    <property type="entry name" value="WH-like_DNA-bd_sf"/>
</dbReference>
<feature type="domain" description="RNA polymerase sigma factor 70 region 4 type 2" evidence="6">
    <location>
        <begin position="122"/>
        <end position="174"/>
    </location>
</feature>
<accession>A0A433WD27</accession>
<dbReference type="CDD" id="cd06171">
    <property type="entry name" value="Sigma70_r4"/>
    <property type="match status" value="1"/>
</dbReference>
<sequence length="194" mass="22738">MDLHHPGDTSLLEKEDTLTFEQAFKTHFKGLHAYACTILKDEIMAEEMVQNVFCKLWEKSGDIKIRQSISGYLYRAVYHESINYLRHQKVKATHQAHTQYQMSNNRDTGNTSGKVTMKELEEKLDKALRELPEKCRTVFQMSRFEELKYQEIANRLDISVKTVENQMGKALRMLRLNLVDFLPLILLLLNLLNF</sequence>
<feature type="domain" description="RNA polymerase sigma-70 region 2" evidence="5">
    <location>
        <begin position="24"/>
        <end position="89"/>
    </location>
</feature>
<evidence type="ECO:0000313" key="8">
    <source>
        <dbReference type="Proteomes" id="UP000281028"/>
    </source>
</evidence>
<dbReference type="EMBL" id="RIAR02000001">
    <property type="protein sequence ID" value="NSL90644.1"/>
    <property type="molecule type" value="Genomic_DNA"/>
</dbReference>
<dbReference type="OrthoDB" id="1100095at2"/>
<name>A0A433WD27_9BACT</name>
<keyword evidence="4" id="KW-0804">Transcription</keyword>
<evidence type="ECO:0000256" key="3">
    <source>
        <dbReference type="ARBA" id="ARBA00023082"/>
    </source>
</evidence>
<dbReference type="GO" id="GO:0003677">
    <property type="term" value="F:DNA binding"/>
    <property type="evidence" value="ECO:0007669"/>
    <property type="project" value="InterPro"/>
</dbReference>
<evidence type="ECO:0000259" key="6">
    <source>
        <dbReference type="Pfam" id="PF08281"/>
    </source>
</evidence>
<dbReference type="Pfam" id="PF04542">
    <property type="entry name" value="Sigma70_r2"/>
    <property type="match status" value="1"/>
</dbReference>
<dbReference type="Proteomes" id="UP000281028">
    <property type="component" value="Unassembled WGS sequence"/>
</dbReference>
<reference evidence="7" key="1">
    <citation type="submission" date="2020-05" db="EMBL/GenBank/DDBJ databases">
        <title>Chitinophaga laudate sp. nov., isolated from a tropical peat swamp.</title>
        <authorList>
            <person name="Goh C.B.S."/>
            <person name="Lee M.S."/>
            <person name="Parimannan S."/>
            <person name="Pasbakhsh P."/>
            <person name="Yule C.M."/>
            <person name="Rajandas H."/>
            <person name="Loke S."/>
            <person name="Croft L."/>
            <person name="Tan J.B.L."/>
        </authorList>
    </citation>
    <scope>NUCLEOTIDE SEQUENCE</scope>
    <source>
        <strain evidence="7">Mgbs1</strain>
    </source>
</reference>
<dbReference type="NCBIfam" id="TIGR02985">
    <property type="entry name" value="Sig70_bacteroi1"/>
    <property type="match status" value="1"/>
</dbReference>
<dbReference type="SUPFAM" id="SSF88659">
    <property type="entry name" value="Sigma3 and sigma4 domains of RNA polymerase sigma factors"/>
    <property type="match status" value="1"/>
</dbReference>
<dbReference type="InterPro" id="IPR014284">
    <property type="entry name" value="RNA_pol_sigma-70_dom"/>
</dbReference>
<dbReference type="AlphaFoldDB" id="A0A433WD27"/>
<dbReference type="InterPro" id="IPR013249">
    <property type="entry name" value="RNA_pol_sigma70_r4_t2"/>
</dbReference>
<dbReference type="PANTHER" id="PTHR43133">
    <property type="entry name" value="RNA POLYMERASE ECF-TYPE SIGMA FACTO"/>
    <property type="match status" value="1"/>
</dbReference>
<dbReference type="InterPro" id="IPR013324">
    <property type="entry name" value="RNA_pol_sigma_r3/r4-like"/>
</dbReference>
<evidence type="ECO:0000256" key="4">
    <source>
        <dbReference type="ARBA" id="ARBA00023163"/>
    </source>
</evidence>
<comment type="similarity">
    <text evidence="1">Belongs to the sigma-70 factor family. ECF subfamily.</text>
</comment>
<dbReference type="InterPro" id="IPR014327">
    <property type="entry name" value="RNA_pol_sigma70_bacteroid"/>
</dbReference>
<keyword evidence="2" id="KW-0805">Transcription regulation</keyword>
<dbReference type="GO" id="GO:0006352">
    <property type="term" value="P:DNA-templated transcription initiation"/>
    <property type="evidence" value="ECO:0007669"/>
    <property type="project" value="InterPro"/>
</dbReference>
<comment type="caution">
    <text evidence="7">The sequence shown here is derived from an EMBL/GenBank/DDBJ whole genome shotgun (WGS) entry which is preliminary data.</text>
</comment>
<dbReference type="InterPro" id="IPR013325">
    <property type="entry name" value="RNA_pol_sigma_r2"/>
</dbReference>
<dbReference type="PANTHER" id="PTHR43133:SF46">
    <property type="entry name" value="RNA POLYMERASE SIGMA-70 FACTOR ECF SUBFAMILY"/>
    <property type="match status" value="1"/>
</dbReference>
<evidence type="ECO:0000259" key="5">
    <source>
        <dbReference type="Pfam" id="PF04542"/>
    </source>
</evidence>
<gene>
    <name evidence="7" type="ORF">ECE50_027730</name>
</gene>
<dbReference type="InterPro" id="IPR007627">
    <property type="entry name" value="RNA_pol_sigma70_r2"/>
</dbReference>
<evidence type="ECO:0000256" key="2">
    <source>
        <dbReference type="ARBA" id="ARBA00023015"/>
    </source>
</evidence>
<dbReference type="InterPro" id="IPR039425">
    <property type="entry name" value="RNA_pol_sigma-70-like"/>
</dbReference>